<keyword evidence="3" id="KW-0597">Phosphoprotein</keyword>
<dbReference type="Proteomes" id="UP000769528">
    <property type="component" value="Unassembled WGS sequence"/>
</dbReference>
<feature type="region of interest" description="Disordered" evidence="11">
    <location>
        <begin position="403"/>
        <end position="462"/>
    </location>
</feature>
<organism evidence="13 14">
    <name type="scientific">Wickerhamomyces mucosus</name>
    <dbReference type="NCBI Taxonomy" id="1378264"/>
    <lineage>
        <taxon>Eukaryota</taxon>
        <taxon>Fungi</taxon>
        <taxon>Dikarya</taxon>
        <taxon>Ascomycota</taxon>
        <taxon>Saccharomycotina</taxon>
        <taxon>Saccharomycetes</taxon>
        <taxon>Phaffomycetales</taxon>
        <taxon>Wickerhamomycetaceae</taxon>
        <taxon>Wickerhamomyces</taxon>
    </lineage>
</organism>
<evidence type="ECO:0000256" key="10">
    <source>
        <dbReference type="PROSITE-ProRule" id="PRU10141"/>
    </source>
</evidence>
<proteinExistence type="predicted"/>
<keyword evidence="7 10" id="KW-0067">ATP-binding</keyword>
<evidence type="ECO:0000256" key="4">
    <source>
        <dbReference type="ARBA" id="ARBA00022679"/>
    </source>
</evidence>
<dbReference type="Gene3D" id="1.10.510.10">
    <property type="entry name" value="Transferase(Phosphotransferase) domain 1"/>
    <property type="match status" value="1"/>
</dbReference>
<comment type="catalytic activity">
    <reaction evidence="8">
        <text>L-threonyl-[protein] + ATP = O-phospho-L-threonyl-[protein] + ADP + H(+)</text>
        <dbReference type="Rhea" id="RHEA:46608"/>
        <dbReference type="Rhea" id="RHEA-COMP:11060"/>
        <dbReference type="Rhea" id="RHEA-COMP:11605"/>
        <dbReference type="ChEBI" id="CHEBI:15378"/>
        <dbReference type="ChEBI" id="CHEBI:30013"/>
        <dbReference type="ChEBI" id="CHEBI:30616"/>
        <dbReference type="ChEBI" id="CHEBI:61977"/>
        <dbReference type="ChEBI" id="CHEBI:456216"/>
        <dbReference type="EC" id="2.7.11.1"/>
    </reaction>
</comment>
<evidence type="ECO:0000256" key="8">
    <source>
        <dbReference type="ARBA" id="ARBA00047899"/>
    </source>
</evidence>
<dbReference type="AlphaFoldDB" id="A0A9P8TFY1"/>
<evidence type="ECO:0000313" key="14">
    <source>
        <dbReference type="Proteomes" id="UP000769528"/>
    </source>
</evidence>
<dbReference type="Pfam" id="PF00069">
    <property type="entry name" value="Pkinase"/>
    <property type="match status" value="1"/>
</dbReference>
<feature type="compositionally biased region" description="Low complexity" evidence="11">
    <location>
        <begin position="403"/>
        <end position="413"/>
    </location>
</feature>
<dbReference type="EC" id="2.7.11.1" evidence="1"/>
<feature type="compositionally biased region" description="Low complexity" evidence="11">
    <location>
        <begin position="493"/>
        <end position="517"/>
    </location>
</feature>
<dbReference type="PROSITE" id="PS00107">
    <property type="entry name" value="PROTEIN_KINASE_ATP"/>
    <property type="match status" value="1"/>
</dbReference>
<dbReference type="InterPro" id="IPR017441">
    <property type="entry name" value="Protein_kinase_ATP_BS"/>
</dbReference>
<feature type="compositionally biased region" description="Polar residues" evidence="11">
    <location>
        <begin position="539"/>
        <end position="569"/>
    </location>
</feature>
<dbReference type="FunFam" id="1.10.510.10:FF:000650">
    <property type="entry name" value="Serine/threonine-protein kinase ppk16"/>
    <property type="match status" value="1"/>
</dbReference>
<comment type="catalytic activity">
    <reaction evidence="9">
        <text>L-seryl-[protein] + ATP = O-phospho-L-seryl-[protein] + ADP + H(+)</text>
        <dbReference type="Rhea" id="RHEA:17989"/>
        <dbReference type="Rhea" id="RHEA-COMP:9863"/>
        <dbReference type="Rhea" id="RHEA-COMP:11604"/>
        <dbReference type="ChEBI" id="CHEBI:15378"/>
        <dbReference type="ChEBI" id="CHEBI:29999"/>
        <dbReference type="ChEBI" id="CHEBI:30616"/>
        <dbReference type="ChEBI" id="CHEBI:83421"/>
        <dbReference type="ChEBI" id="CHEBI:456216"/>
        <dbReference type="EC" id="2.7.11.1"/>
    </reaction>
</comment>
<dbReference type="InterPro" id="IPR000719">
    <property type="entry name" value="Prot_kinase_dom"/>
</dbReference>
<dbReference type="OrthoDB" id="942095at2759"/>
<dbReference type="PROSITE" id="PS00108">
    <property type="entry name" value="PROTEIN_KINASE_ST"/>
    <property type="match status" value="1"/>
</dbReference>
<dbReference type="PANTHER" id="PTHR24346">
    <property type="entry name" value="MAP/MICROTUBULE AFFINITY-REGULATING KINASE"/>
    <property type="match status" value="1"/>
</dbReference>
<dbReference type="SUPFAM" id="SSF56112">
    <property type="entry name" value="Protein kinase-like (PK-like)"/>
    <property type="match status" value="1"/>
</dbReference>
<dbReference type="InterPro" id="IPR008271">
    <property type="entry name" value="Ser/Thr_kinase_AS"/>
</dbReference>
<dbReference type="EMBL" id="JAEUBF010000504">
    <property type="protein sequence ID" value="KAH3678123.1"/>
    <property type="molecule type" value="Genomic_DNA"/>
</dbReference>
<protein>
    <recommendedName>
        <fullName evidence="1">non-specific serine/threonine protein kinase</fullName>
        <ecNumber evidence="1">2.7.11.1</ecNumber>
    </recommendedName>
</protein>
<dbReference type="PROSITE" id="PS50011">
    <property type="entry name" value="PROTEIN_KINASE_DOM"/>
    <property type="match status" value="1"/>
</dbReference>
<dbReference type="CDD" id="cd14003">
    <property type="entry name" value="STKc_AMPK-like"/>
    <property type="match status" value="1"/>
</dbReference>
<evidence type="ECO:0000256" key="9">
    <source>
        <dbReference type="ARBA" id="ARBA00048679"/>
    </source>
</evidence>
<feature type="domain" description="Protein kinase" evidence="12">
    <location>
        <begin position="36"/>
        <end position="281"/>
    </location>
</feature>
<keyword evidence="14" id="KW-1185">Reference proteome</keyword>
<evidence type="ECO:0000256" key="1">
    <source>
        <dbReference type="ARBA" id="ARBA00012513"/>
    </source>
</evidence>
<keyword evidence="2" id="KW-0723">Serine/threonine-protein kinase</keyword>
<feature type="region of interest" description="Disordered" evidence="11">
    <location>
        <begin position="533"/>
        <end position="693"/>
    </location>
</feature>
<feature type="region of interest" description="Disordered" evidence="11">
    <location>
        <begin position="476"/>
        <end position="520"/>
    </location>
</feature>
<keyword evidence="6" id="KW-0418">Kinase</keyword>
<feature type="compositionally biased region" description="Low complexity" evidence="11">
    <location>
        <begin position="588"/>
        <end position="597"/>
    </location>
</feature>
<evidence type="ECO:0000313" key="13">
    <source>
        <dbReference type="EMBL" id="KAH3678123.1"/>
    </source>
</evidence>
<keyword evidence="4" id="KW-0808">Transferase</keyword>
<evidence type="ECO:0000259" key="12">
    <source>
        <dbReference type="PROSITE" id="PS50011"/>
    </source>
</evidence>
<evidence type="ECO:0000256" key="7">
    <source>
        <dbReference type="ARBA" id="ARBA00022840"/>
    </source>
</evidence>
<reference evidence="13" key="2">
    <citation type="submission" date="2021-01" db="EMBL/GenBank/DDBJ databases">
        <authorList>
            <person name="Schikora-Tamarit M.A."/>
        </authorList>
    </citation>
    <scope>NUCLEOTIDE SEQUENCE</scope>
    <source>
        <strain evidence="13">CBS6341</strain>
    </source>
</reference>
<feature type="compositionally biased region" description="Polar residues" evidence="11">
    <location>
        <begin position="414"/>
        <end position="427"/>
    </location>
</feature>
<dbReference type="InterPro" id="IPR011009">
    <property type="entry name" value="Kinase-like_dom_sf"/>
</dbReference>
<accession>A0A9P8TFY1</accession>
<keyword evidence="5 10" id="KW-0547">Nucleotide-binding</keyword>
<sequence>MQSGRTSQNEKAKIAESYNKLYSQFSSQELKEVGNYTIIKLIGEGSFGKVYLANHKLTHTKVVLKTGAKDDPNLVREVYYHRQFQHPNITRLYEVVISEGLIWMVLEYCPGKELYDYVLSMGRIPIDEVKKLFAQITIAVYYAHSLNCIHRDLKLENILLDKKRNAKLSDFGFTREYESHKLLDTICGTTVYMAPELIQKDKYNGFRVDIWSLGIILYTLLYGEMPFDEDNEMATKYKIINSEPNYKDDIPKDAIILIQKLLQKNPGLRPLTLEILSDPFLENYGIQNLEITNGLIKTLINQKFFQSKIEKHLLKKLKHLGIDINQLQKSVINKNCDSLCGLWELLLEKQKKKENKRYKTRSSRTVLRLTESTSRRVSQFMDPINSPPISRIVSLKSSNTTNNYNSSIHSTYTRANTTRTSQDNQRYNDALENGKISGGSSSFDNNSLHNNGSISSPEKKKPGFLNKLSKLWKLNNNKKNDPMISNGSFNHTLKSQNSFNNSLNSGNNLNQSKLNGNQHHNKTIPQFQEINKHSDNDSIDNQSNPLNNIDKTKSTNLTNSTIVSNQPHQLTIREPTSPLRFISKKSSKSSPKSSSNKLPRPTSMISQHSIASQFTTNSELSLNSTQSESTTTRPSFNRGFSSDASSHSNKNGSNNTGSATGSGTRRSLSLISSNSSTSDRSSRKSSFYDQSSSNSFKFSSKFHHSISASSSLPSMNRRGKKYNEGAIFPKSLAHGNVRRKKSPLSTGLLPSNFNKKTKSFILEEDEFDEECGNLADLDLENLNINDINEITRTSSIDSENQR</sequence>
<dbReference type="GO" id="GO:0005737">
    <property type="term" value="C:cytoplasm"/>
    <property type="evidence" value="ECO:0007669"/>
    <property type="project" value="TreeGrafter"/>
</dbReference>
<feature type="compositionally biased region" description="Low complexity" evidence="11">
    <location>
        <begin position="645"/>
        <end position="693"/>
    </location>
</feature>
<feature type="compositionally biased region" description="Polar residues" evidence="11">
    <location>
        <begin position="603"/>
        <end position="644"/>
    </location>
</feature>
<dbReference type="PANTHER" id="PTHR24346:SF110">
    <property type="entry name" value="NON-SPECIFIC SERINE_THREONINE PROTEIN KINASE"/>
    <property type="match status" value="1"/>
</dbReference>
<feature type="compositionally biased region" description="Polar residues" evidence="11">
    <location>
        <begin position="438"/>
        <end position="456"/>
    </location>
</feature>
<comment type="caution">
    <text evidence="13">The sequence shown here is derived from an EMBL/GenBank/DDBJ whole genome shotgun (WGS) entry which is preliminary data.</text>
</comment>
<evidence type="ECO:0000256" key="6">
    <source>
        <dbReference type="ARBA" id="ARBA00022777"/>
    </source>
</evidence>
<reference evidence="13" key="1">
    <citation type="journal article" date="2021" name="Open Biol.">
        <title>Shared evolutionary footprints suggest mitochondrial oxidative damage underlies multiple complex I losses in fungi.</title>
        <authorList>
            <person name="Schikora-Tamarit M.A."/>
            <person name="Marcet-Houben M."/>
            <person name="Nosek J."/>
            <person name="Gabaldon T."/>
        </authorList>
    </citation>
    <scope>NUCLEOTIDE SEQUENCE</scope>
    <source>
        <strain evidence="13">CBS6341</strain>
    </source>
</reference>
<dbReference type="SMART" id="SM00220">
    <property type="entry name" value="S_TKc"/>
    <property type="match status" value="1"/>
</dbReference>
<feature type="compositionally biased region" description="Polar residues" evidence="11">
    <location>
        <begin position="483"/>
        <end position="492"/>
    </location>
</feature>
<feature type="binding site" evidence="10">
    <location>
        <position position="65"/>
    </location>
    <ligand>
        <name>ATP</name>
        <dbReference type="ChEBI" id="CHEBI:30616"/>
    </ligand>
</feature>
<dbReference type="GO" id="GO:0035556">
    <property type="term" value="P:intracellular signal transduction"/>
    <property type="evidence" value="ECO:0007669"/>
    <property type="project" value="TreeGrafter"/>
</dbReference>
<evidence type="ECO:0000256" key="11">
    <source>
        <dbReference type="SAM" id="MobiDB-lite"/>
    </source>
</evidence>
<evidence type="ECO:0000256" key="2">
    <source>
        <dbReference type="ARBA" id="ARBA00022527"/>
    </source>
</evidence>
<evidence type="ECO:0000256" key="3">
    <source>
        <dbReference type="ARBA" id="ARBA00022553"/>
    </source>
</evidence>
<dbReference type="GO" id="GO:0004674">
    <property type="term" value="F:protein serine/threonine kinase activity"/>
    <property type="evidence" value="ECO:0007669"/>
    <property type="project" value="UniProtKB-KW"/>
</dbReference>
<gene>
    <name evidence="13" type="ORF">WICMUC_001687</name>
</gene>
<name>A0A9P8TFY1_9ASCO</name>
<evidence type="ECO:0000256" key="5">
    <source>
        <dbReference type="ARBA" id="ARBA00022741"/>
    </source>
</evidence>
<dbReference type="GO" id="GO:0005524">
    <property type="term" value="F:ATP binding"/>
    <property type="evidence" value="ECO:0007669"/>
    <property type="project" value="UniProtKB-UniRule"/>
</dbReference>